<dbReference type="SUPFAM" id="SSF102114">
    <property type="entry name" value="Radical SAM enzymes"/>
    <property type="match status" value="1"/>
</dbReference>
<sequence>MHINVLSMEVVGSDQKGECTLPFFVSRSANIFMRLSQYLKTYPYEERPGYLLLLSTRTLSKVLISENTFQSLKEGIFSSPDEAMLTRLGMLVPDLEEEKRGVADRFVRANEQNTTMDIIVVLNLDCNFSCIYCYEASMKGTFHMSESTAYQLVEFIKDRFTDDKKTLLVDFYGGEPLLSLKIIKLIARELKSFAESKGANYQFSLVTNGSLFKRQVAQDLVQLGLKKVKITLDGPAEIHDQYRPFKSGVGSFETIIRNIKETCDLVKIAIGGNFDRRSWDSFPLLLDFMLEQGLTPEKIAMVKFDPITKQPDMHPGPLDYQGGCMSVNEPWIAQTSTLLREEILKRGYQSRPIQPMFCTAESTNSYTVNFDGKIYKCPTFVGKKGYDVGDLEKGVQDYSASYNLGIWKNEKCLECEYLPICYGGCRYMTYLRDRNTLGLDCQKAYFDTCLESLIKQDIKYGLKASAR</sequence>
<dbReference type="EMBL" id="OJIN01000121">
    <property type="protein sequence ID" value="SPD74161.1"/>
    <property type="molecule type" value="Genomic_DNA"/>
</dbReference>
<dbReference type="CDD" id="cd01335">
    <property type="entry name" value="Radical_SAM"/>
    <property type="match status" value="1"/>
</dbReference>
<dbReference type="SFLD" id="SFLDG01386">
    <property type="entry name" value="main_SPASM_domain-containing"/>
    <property type="match status" value="1"/>
</dbReference>
<evidence type="ECO:0000256" key="6">
    <source>
        <dbReference type="ARBA" id="ARBA00023014"/>
    </source>
</evidence>
<keyword evidence="5" id="KW-0408">Iron</keyword>
<protein>
    <recommendedName>
        <fullName evidence="7">Radical SAM core domain-containing protein</fullName>
    </recommendedName>
</protein>
<dbReference type="PANTHER" id="PTHR43787">
    <property type="entry name" value="FEMO COFACTOR BIOSYNTHESIS PROTEIN NIFB-RELATED"/>
    <property type="match status" value="1"/>
</dbReference>
<evidence type="ECO:0000256" key="2">
    <source>
        <dbReference type="ARBA" id="ARBA00022485"/>
    </source>
</evidence>
<keyword evidence="3" id="KW-0949">S-adenosyl-L-methionine</keyword>
<dbReference type="GO" id="GO:0016491">
    <property type="term" value="F:oxidoreductase activity"/>
    <property type="evidence" value="ECO:0007669"/>
    <property type="project" value="InterPro"/>
</dbReference>
<feature type="domain" description="Radical SAM core" evidence="7">
    <location>
        <begin position="110"/>
        <end position="354"/>
    </location>
</feature>
<reference evidence="8" key="1">
    <citation type="submission" date="2018-01" db="EMBL/GenBank/DDBJ databases">
        <authorList>
            <person name="Regsiter A."/>
            <person name="William W."/>
        </authorList>
    </citation>
    <scope>NUCLEOTIDE SEQUENCE</scope>
    <source>
        <strain evidence="8">TRIP AH-1</strain>
    </source>
</reference>
<evidence type="ECO:0000256" key="4">
    <source>
        <dbReference type="ARBA" id="ARBA00022723"/>
    </source>
</evidence>
<evidence type="ECO:0000256" key="3">
    <source>
        <dbReference type="ARBA" id="ARBA00022691"/>
    </source>
</evidence>
<dbReference type="NCBIfam" id="TIGR04280">
    <property type="entry name" value="geopep_mat_rSAM"/>
    <property type="match status" value="1"/>
</dbReference>
<comment type="cofactor">
    <cofactor evidence="1">
        <name>[4Fe-4S] cluster</name>
        <dbReference type="ChEBI" id="CHEBI:49883"/>
    </cofactor>
</comment>
<keyword evidence="2" id="KW-0004">4Fe-4S</keyword>
<dbReference type="SFLD" id="SFLDS00029">
    <property type="entry name" value="Radical_SAM"/>
    <property type="match status" value="1"/>
</dbReference>
<evidence type="ECO:0000256" key="5">
    <source>
        <dbReference type="ARBA" id="ARBA00023004"/>
    </source>
</evidence>
<dbReference type="InterPro" id="IPR013785">
    <property type="entry name" value="Aldolase_TIM"/>
</dbReference>
<dbReference type="SFLD" id="SFLDG01384">
    <property type="entry name" value="thioether_bond_formation_requi"/>
    <property type="match status" value="1"/>
</dbReference>
<dbReference type="InterPro" id="IPR007197">
    <property type="entry name" value="rSAM"/>
</dbReference>
<proteinExistence type="predicted"/>
<dbReference type="UniPathway" id="UPA00782"/>
<dbReference type="Gene3D" id="3.20.20.70">
    <property type="entry name" value="Aldolase class I"/>
    <property type="match status" value="1"/>
</dbReference>
<evidence type="ECO:0000256" key="1">
    <source>
        <dbReference type="ARBA" id="ARBA00001966"/>
    </source>
</evidence>
<dbReference type="InterPro" id="IPR023885">
    <property type="entry name" value="4Fe4S-binding_SPASM_dom"/>
</dbReference>
<dbReference type="PANTHER" id="PTHR43787:SF3">
    <property type="entry name" value="ARYLSULFATASE REGULATORY PROTEIN"/>
    <property type="match status" value="1"/>
</dbReference>
<name>A0A445MXS7_9BACT</name>
<accession>A0A445MXS7</accession>
<evidence type="ECO:0000259" key="7">
    <source>
        <dbReference type="PROSITE" id="PS51918"/>
    </source>
</evidence>
<dbReference type="InterPro" id="IPR058240">
    <property type="entry name" value="rSAM_sf"/>
</dbReference>
<dbReference type="AlphaFoldDB" id="A0A445MXS7"/>
<organism evidence="8">
    <name type="scientific">uncultured Desulfobacterium sp</name>
    <dbReference type="NCBI Taxonomy" id="201089"/>
    <lineage>
        <taxon>Bacteria</taxon>
        <taxon>Pseudomonadati</taxon>
        <taxon>Thermodesulfobacteriota</taxon>
        <taxon>Desulfobacteria</taxon>
        <taxon>Desulfobacterales</taxon>
        <taxon>Desulfobacteriaceae</taxon>
        <taxon>Desulfobacterium</taxon>
        <taxon>environmental samples</taxon>
    </lineage>
</organism>
<dbReference type="InterPro" id="IPR000385">
    <property type="entry name" value="MoaA_NifB_PqqE_Fe-S-bd_CS"/>
</dbReference>
<dbReference type="InterPro" id="IPR023867">
    <property type="entry name" value="Sulphatase_maturase_rSAM"/>
</dbReference>
<dbReference type="GO" id="GO:0051539">
    <property type="term" value="F:4 iron, 4 sulfur cluster binding"/>
    <property type="evidence" value="ECO:0007669"/>
    <property type="project" value="UniProtKB-KW"/>
</dbReference>
<dbReference type="PROSITE" id="PS51918">
    <property type="entry name" value="RADICAL_SAM"/>
    <property type="match status" value="1"/>
</dbReference>
<keyword evidence="4" id="KW-0479">Metal-binding</keyword>
<dbReference type="SFLD" id="SFLDG01067">
    <property type="entry name" value="SPASM/twitch_domain_containing"/>
    <property type="match status" value="1"/>
</dbReference>
<dbReference type="NCBIfam" id="TIGR04085">
    <property type="entry name" value="rSAM_more_4Fe4S"/>
    <property type="match status" value="1"/>
</dbReference>
<dbReference type="Pfam" id="PF04055">
    <property type="entry name" value="Radical_SAM"/>
    <property type="match status" value="1"/>
</dbReference>
<evidence type="ECO:0000313" key="8">
    <source>
        <dbReference type="EMBL" id="SPD74161.1"/>
    </source>
</evidence>
<keyword evidence="6" id="KW-0411">Iron-sulfur</keyword>
<gene>
    <name evidence="8" type="ORF">PITCH_A2070007</name>
</gene>
<dbReference type="PROSITE" id="PS01305">
    <property type="entry name" value="MOAA_NIFB_PQQE"/>
    <property type="match status" value="1"/>
</dbReference>
<dbReference type="InterPro" id="IPR026322">
    <property type="entry name" value="Geopep_mat_rSAM"/>
</dbReference>
<dbReference type="GO" id="GO:0046872">
    <property type="term" value="F:metal ion binding"/>
    <property type="evidence" value="ECO:0007669"/>
    <property type="project" value="UniProtKB-KW"/>
</dbReference>